<proteinExistence type="predicted"/>
<feature type="non-terminal residue" evidence="1">
    <location>
        <position position="1"/>
    </location>
</feature>
<accession>A0A7T8GPR2</accession>
<dbReference type="OrthoDB" id="9946071at2759"/>
<organism evidence="1 2">
    <name type="scientific">Caligus rogercresseyi</name>
    <name type="common">Sea louse</name>
    <dbReference type="NCBI Taxonomy" id="217165"/>
    <lineage>
        <taxon>Eukaryota</taxon>
        <taxon>Metazoa</taxon>
        <taxon>Ecdysozoa</taxon>
        <taxon>Arthropoda</taxon>
        <taxon>Crustacea</taxon>
        <taxon>Multicrustacea</taxon>
        <taxon>Hexanauplia</taxon>
        <taxon>Copepoda</taxon>
        <taxon>Siphonostomatoida</taxon>
        <taxon>Caligidae</taxon>
        <taxon>Caligus</taxon>
    </lineage>
</organism>
<dbReference type="EMBL" id="CP045907">
    <property type="protein sequence ID" value="QQP35356.1"/>
    <property type="molecule type" value="Genomic_DNA"/>
</dbReference>
<gene>
    <name evidence="1" type="ORF">FKW44_023553</name>
</gene>
<sequence>AITAPAILGSNSLNNKSCVPDSAAAHRGSEKHWDGSSSEFLELSTRLSKKTDQLEEKLNSLTTAQALLDPRDREDFPAIRIT</sequence>
<feature type="non-terminal residue" evidence="1">
    <location>
        <position position="82"/>
    </location>
</feature>
<dbReference type="AlphaFoldDB" id="A0A7T8GPR2"/>
<reference evidence="2" key="1">
    <citation type="submission" date="2021-01" db="EMBL/GenBank/DDBJ databases">
        <title>Caligus Genome Assembly.</title>
        <authorList>
            <person name="Gallardo-Escarate C."/>
        </authorList>
    </citation>
    <scope>NUCLEOTIDE SEQUENCE [LARGE SCALE GENOMIC DNA]</scope>
</reference>
<dbReference type="GO" id="GO:0005581">
    <property type="term" value="C:collagen trimer"/>
    <property type="evidence" value="ECO:0007669"/>
    <property type="project" value="UniProtKB-KW"/>
</dbReference>
<dbReference type="Proteomes" id="UP000595437">
    <property type="component" value="Chromosome 18"/>
</dbReference>
<evidence type="ECO:0000313" key="1">
    <source>
        <dbReference type="EMBL" id="QQP35356.1"/>
    </source>
</evidence>
<name>A0A7T8GPR2_CALRO</name>
<protein>
    <submittedName>
        <fullName evidence="1">Collagen and calcium binding EGF domains 1like</fullName>
    </submittedName>
</protein>
<evidence type="ECO:0000313" key="2">
    <source>
        <dbReference type="Proteomes" id="UP000595437"/>
    </source>
</evidence>
<keyword evidence="2" id="KW-1185">Reference proteome</keyword>
<keyword evidence="1" id="KW-0176">Collagen</keyword>